<sequence>MLGTATTAGVHVAACWLLVCRLGMGADGAALANAVSSFANLAFLAIYIRVSPACKTTWLGFYQDAFRGIPAFLKLAVPSSAMFCMEWWSFEVVVLLSGLLPNPKLETAVMSIW</sequence>
<reference evidence="2 3" key="1">
    <citation type="submission" date="2024-02" db="EMBL/GenBank/DDBJ databases">
        <title>High-quality chromosome-scale genome assembly of Pensacola bahiagrass (Paspalum notatum Flugge var. saurae).</title>
        <authorList>
            <person name="Vega J.M."/>
            <person name="Podio M."/>
            <person name="Orjuela J."/>
            <person name="Siena L.A."/>
            <person name="Pessino S.C."/>
            <person name="Combes M.C."/>
            <person name="Mariac C."/>
            <person name="Albertini E."/>
            <person name="Pupilli F."/>
            <person name="Ortiz J.P.A."/>
            <person name="Leblanc O."/>
        </authorList>
    </citation>
    <scope>NUCLEOTIDE SEQUENCE [LARGE SCALE GENOMIC DNA]</scope>
    <source>
        <strain evidence="2">R1</strain>
        <tissue evidence="2">Leaf</tissue>
    </source>
</reference>
<protein>
    <submittedName>
        <fullName evidence="2">Uncharacterized protein</fullName>
    </submittedName>
</protein>
<feature type="signal peptide" evidence="1">
    <location>
        <begin position="1"/>
        <end position="25"/>
    </location>
</feature>
<evidence type="ECO:0000313" key="2">
    <source>
        <dbReference type="EMBL" id="WVZ83434.1"/>
    </source>
</evidence>
<dbReference type="PANTHER" id="PTHR11206">
    <property type="entry name" value="MULTIDRUG RESISTANCE PROTEIN"/>
    <property type="match status" value="1"/>
</dbReference>
<keyword evidence="3" id="KW-1185">Reference proteome</keyword>
<evidence type="ECO:0000313" key="3">
    <source>
        <dbReference type="Proteomes" id="UP001341281"/>
    </source>
</evidence>
<dbReference type="AlphaFoldDB" id="A0AAQ3U1P5"/>
<dbReference type="EMBL" id="CP144751">
    <property type="protein sequence ID" value="WVZ83434.1"/>
    <property type="molecule type" value="Genomic_DNA"/>
</dbReference>
<organism evidence="2 3">
    <name type="scientific">Paspalum notatum var. saurae</name>
    <dbReference type="NCBI Taxonomy" id="547442"/>
    <lineage>
        <taxon>Eukaryota</taxon>
        <taxon>Viridiplantae</taxon>
        <taxon>Streptophyta</taxon>
        <taxon>Embryophyta</taxon>
        <taxon>Tracheophyta</taxon>
        <taxon>Spermatophyta</taxon>
        <taxon>Magnoliopsida</taxon>
        <taxon>Liliopsida</taxon>
        <taxon>Poales</taxon>
        <taxon>Poaceae</taxon>
        <taxon>PACMAD clade</taxon>
        <taxon>Panicoideae</taxon>
        <taxon>Andropogonodae</taxon>
        <taxon>Paspaleae</taxon>
        <taxon>Paspalinae</taxon>
        <taxon>Paspalum</taxon>
    </lineage>
</organism>
<name>A0AAQ3U1P5_PASNO</name>
<keyword evidence="1" id="KW-0732">Signal</keyword>
<accession>A0AAQ3U1P5</accession>
<feature type="chain" id="PRO_5042963911" evidence="1">
    <location>
        <begin position="26"/>
        <end position="113"/>
    </location>
</feature>
<proteinExistence type="predicted"/>
<gene>
    <name evidence="2" type="ORF">U9M48_030580</name>
</gene>
<dbReference type="Proteomes" id="UP001341281">
    <property type="component" value="Chromosome 07"/>
</dbReference>
<evidence type="ECO:0000256" key="1">
    <source>
        <dbReference type="SAM" id="SignalP"/>
    </source>
</evidence>